<gene>
    <name evidence="2" type="ORF">JR316_000462</name>
</gene>
<accession>A0A8H7Y9Y9</accession>
<dbReference type="Gene3D" id="3.40.630.30">
    <property type="match status" value="1"/>
</dbReference>
<evidence type="ECO:0000313" key="2">
    <source>
        <dbReference type="EMBL" id="KAG5173805.1"/>
    </source>
</evidence>
<name>A0A8H7Y9Y9_PSICU</name>
<feature type="domain" description="N-acetyltransferase" evidence="1">
    <location>
        <begin position="80"/>
        <end position="271"/>
    </location>
</feature>
<dbReference type="PANTHER" id="PTHR43328:SF1">
    <property type="entry name" value="N-ACETYLTRANSFERASE DOMAIN-CONTAINING PROTEIN"/>
    <property type="match status" value="1"/>
</dbReference>
<dbReference type="EMBL" id="JAFIQS010000001">
    <property type="protein sequence ID" value="KAG5173805.1"/>
    <property type="molecule type" value="Genomic_DNA"/>
</dbReference>
<dbReference type="AlphaFoldDB" id="A0A8H7Y9Y9"/>
<dbReference type="PANTHER" id="PTHR43328">
    <property type="entry name" value="ACETYLTRANSFERASE-RELATED"/>
    <property type="match status" value="1"/>
</dbReference>
<evidence type="ECO:0000259" key="1">
    <source>
        <dbReference type="Pfam" id="PF13302"/>
    </source>
</evidence>
<proteinExistence type="predicted"/>
<protein>
    <recommendedName>
        <fullName evidence="1">N-acetyltransferase domain-containing protein</fullName>
    </recommendedName>
</protein>
<dbReference type="SUPFAM" id="SSF55729">
    <property type="entry name" value="Acyl-CoA N-acyltransferases (Nat)"/>
    <property type="match status" value="1"/>
</dbReference>
<dbReference type="GO" id="GO:0016747">
    <property type="term" value="F:acyltransferase activity, transferring groups other than amino-acyl groups"/>
    <property type="evidence" value="ECO:0007669"/>
    <property type="project" value="InterPro"/>
</dbReference>
<organism evidence="2">
    <name type="scientific">Psilocybe cubensis</name>
    <name type="common">Psychedelic mushroom</name>
    <name type="synonym">Stropharia cubensis</name>
    <dbReference type="NCBI Taxonomy" id="181762"/>
    <lineage>
        <taxon>Eukaryota</taxon>
        <taxon>Fungi</taxon>
        <taxon>Dikarya</taxon>
        <taxon>Basidiomycota</taxon>
        <taxon>Agaricomycotina</taxon>
        <taxon>Agaricomycetes</taxon>
        <taxon>Agaricomycetidae</taxon>
        <taxon>Agaricales</taxon>
        <taxon>Agaricineae</taxon>
        <taxon>Strophariaceae</taxon>
        <taxon>Psilocybe</taxon>
    </lineage>
</organism>
<dbReference type="InterPro" id="IPR016181">
    <property type="entry name" value="Acyl_CoA_acyltransferase"/>
</dbReference>
<reference evidence="2" key="1">
    <citation type="submission" date="2021-02" db="EMBL/GenBank/DDBJ databases">
        <title>Psilocybe cubensis genome.</title>
        <authorList>
            <person name="Mckernan K.J."/>
            <person name="Crawford S."/>
            <person name="Trippe A."/>
            <person name="Kane L.T."/>
            <person name="Mclaughlin S."/>
        </authorList>
    </citation>
    <scope>NUCLEOTIDE SEQUENCE [LARGE SCALE GENOMIC DNA]</scope>
    <source>
        <strain evidence="2">MGC-MH-2018</strain>
    </source>
</reference>
<dbReference type="InterPro" id="IPR000182">
    <property type="entry name" value="GNAT_dom"/>
</dbReference>
<dbReference type="Pfam" id="PF13302">
    <property type="entry name" value="Acetyltransf_3"/>
    <property type="match status" value="1"/>
</dbReference>
<comment type="caution">
    <text evidence="2">The sequence shown here is derived from an EMBL/GenBank/DDBJ whole genome shotgun (WGS) entry which is preliminary data.</text>
</comment>
<sequence>MAPENMKCPTRTVKDACRGLGKRWGIKVPTSECVIKDAARTAYDSTVNTVGMGYNPQLYPLEVNPTTGEPFLRLRGHHNIIITPPRPEDVPAMVPYHNDPRICEYLGGPPFPYTLAHAQSFFDITRSLSDRLLSQLEDTKDQRGLVILENCPVRAIREVHEDGSDTFIGDIGFMRCPIGELMGTNAASLDWENKTIVEERNNKLPAGDPNIIWSIGDFLAPSHHGRGIMTEAVRTILHDWGVPRMGIRHVWVSTFTGNDGSVKVFMKNGFKLIYTCDEHKEAKGKMRGINVLEWKYGES</sequence>